<sequence length="116" mass="13499">MIVSVDLSKGHLYPNTRQDTCSKRENEIKEDLYNRVSYKSWRNAILNLCNGPRHRVIAEFGLATRDDCLGNHLYRLKVVPSRCSKEVMDSAHLLHCPALLKMFLAECYWEARDMLD</sequence>
<evidence type="ECO:0000313" key="2">
    <source>
        <dbReference type="Proteomes" id="UP000887159"/>
    </source>
</evidence>
<accession>A0A8X6SQK8</accession>
<keyword evidence="2" id="KW-1185">Reference proteome</keyword>
<protein>
    <submittedName>
        <fullName evidence="1">Uncharacterized protein</fullName>
    </submittedName>
</protein>
<reference evidence="1" key="1">
    <citation type="submission" date="2020-08" db="EMBL/GenBank/DDBJ databases">
        <title>Multicomponent nature underlies the extraordinary mechanical properties of spider dragline silk.</title>
        <authorList>
            <person name="Kono N."/>
            <person name="Nakamura H."/>
            <person name="Mori M."/>
            <person name="Yoshida Y."/>
            <person name="Ohtoshi R."/>
            <person name="Malay A.D."/>
            <person name="Moran D.A.P."/>
            <person name="Tomita M."/>
            <person name="Numata K."/>
            <person name="Arakawa K."/>
        </authorList>
    </citation>
    <scope>NUCLEOTIDE SEQUENCE</scope>
</reference>
<organism evidence="1 2">
    <name type="scientific">Trichonephila clavipes</name>
    <name type="common">Golden silk orbweaver</name>
    <name type="synonym">Nephila clavipes</name>
    <dbReference type="NCBI Taxonomy" id="2585209"/>
    <lineage>
        <taxon>Eukaryota</taxon>
        <taxon>Metazoa</taxon>
        <taxon>Ecdysozoa</taxon>
        <taxon>Arthropoda</taxon>
        <taxon>Chelicerata</taxon>
        <taxon>Arachnida</taxon>
        <taxon>Araneae</taxon>
        <taxon>Araneomorphae</taxon>
        <taxon>Entelegynae</taxon>
        <taxon>Araneoidea</taxon>
        <taxon>Nephilidae</taxon>
        <taxon>Trichonephila</taxon>
    </lineage>
</organism>
<proteinExistence type="predicted"/>
<name>A0A8X6SQK8_TRICX</name>
<comment type="caution">
    <text evidence="1">The sequence shown here is derived from an EMBL/GenBank/DDBJ whole genome shotgun (WGS) entry which is preliminary data.</text>
</comment>
<gene>
    <name evidence="1" type="ORF">TNCV_2045311</name>
</gene>
<evidence type="ECO:0000313" key="1">
    <source>
        <dbReference type="EMBL" id="GFY18122.1"/>
    </source>
</evidence>
<dbReference type="Proteomes" id="UP000887159">
    <property type="component" value="Unassembled WGS sequence"/>
</dbReference>
<dbReference type="EMBL" id="BMAU01021348">
    <property type="protein sequence ID" value="GFY18122.1"/>
    <property type="molecule type" value="Genomic_DNA"/>
</dbReference>
<dbReference type="AlphaFoldDB" id="A0A8X6SQK8"/>